<reference evidence="19" key="2">
    <citation type="submission" date="2025-09" db="UniProtKB">
        <authorList>
            <consortium name="Ensembl"/>
        </authorList>
    </citation>
    <scope>IDENTIFICATION</scope>
</reference>
<gene>
    <name evidence="19" type="primary">LOC115204383</name>
</gene>
<dbReference type="InterPro" id="IPR013818">
    <property type="entry name" value="Lipase"/>
</dbReference>
<dbReference type="GO" id="GO:0046872">
    <property type="term" value="F:metal ion binding"/>
    <property type="evidence" value="ECO:0007669"/>
    <property type="project" value="UniProtKB-KW"/>
</dbReference>
<keyword evidence="11" id="KW-1015">Disulfide bond</keyword>
<feature type="active site" description="Nucleophile" evidence="15">
    <location>
        <position position="178"/>
    </location>
</feature>
<dbReference type="InterPro" id="IPR016272">
    <property type="entry name" value="Lipase_LIPH"/>
</dbReference>
<dbReference type="InterPro" id="IPR033906">
    <property type="entry name" value="Lipase_N"/>
</dbReference>
<keyword evidence="5" id="KW-0964">Secreted</keyword>
<dbReference type="GO" id="GO:0052689">
    <property type="term" value="F:carboxylic ester hydrolase activity"/>
    <property type="evidence" value="ECO:0007669"/>
    <property type="project" value="InterPro"/>
</dbReference>
<keyword evidence="4" id="KW-1003">Cell membrane</keyword>
<evidence type="ECO:0000256" key="3">
    <source>
        <dbReference type="ARBA" id="ARBA00010701"/>
    </source>
</evidence>
<dbReference type="PANTHER" id="PTHR11610:SF12">
    <property type="entry name" value="LIPASE MEMBER H"/>
    <property type="match status" value="1"/>
</dbReference>
<accession>A0A674DIQ5</accession>
<keyword evidence="10" id="KW-0472">Membrane</keyword>
<comment type="subcellular location">
    <subcellularLocation>
        <location evidence="1">Cell membrane</location>
        <topology evidence="1">Peripheral membrane protein</topology>
    </subcellularLocation>
    <subcellularLocation>
        <location evidence="2">Secreted</location>
    </subcellularLocation>
</comment>
<keyword evidence="9" id="KW-0443">Lipid metabolism</keyword>
<dbReference type="PANTHER" id="PTHR11610">
    <property type="entry name" value="LIPASE"/>
    <property type="match status" value="1"/>
</dbReference>
<evidence type="ECO:0000256" key="4">
    <source>
        <dbReference type="ARBA" id="ARBA00022475"/>
    </source>
</evidence>
<dbReference type="InterPro" id="IPR000734">
    <property type="entry name" value="TAG_lipase"/>
</dbReference>
<evidence type="ECO:0000256" key="8">
    <source>
        <dbReference type="ARBA" id="ARBA00022963"/>
    </source>
</evidence>
<dbReference type="GO" id="GO:0006654">
    <property type="term" value="P:phosphatidic acid biosynthetic process"/>
    <property type="evidence" value="ECO:0007669"/>
    <property type="project" value="UniProtKB-ARBA"/>
</dbReference>
<reference evidence="19" key="1">
    <citation type="submission" date="2025-08" db="UniProtKB">
        <authorList>
            <consortium name="Ensembl"/>
        </authorList>
    </citation>
    <scope>IDENTIFICATION</scope>
</reference>
<keyword evidence="8" id="KW-0442">Lipid degradation</keyword>
<evidence type="ECO:0000256" key="2">
    <source>
        <dbReference type="ARBA" id="ARBA00004613"/>
    </source>
</evidence>
<protein>
    <submittedName>
        <fullName evidence="19">Lipase, member Ia</fullName>
    </submittedName>
</protein>
<evidence type="ECO:0000256" key="11">
    <source>
        <dbReference type="ARBA" id="ARBA00023157"/>
    </source>
</evidence>
<evidence type="ECO:0000256" key="13">
    <source>
        <dbReference type="ARBA" id="ARBA00048637"/>
    </source>
</evidence>
<dbReference type="Pfam" id="PF00151">
    <property type="entry name" value="Lipase"/>
    <property type="match status" value="1"/>
</dbReference>
<dbReference type="PIRSF" id="PIRSF000865">
    <property type="entry name" value="Lipoprotein_lipase_LIPH"/>
    <property type="match status" value="1"/>
</dbReference>
<evidence type="ECO:0000256" key="7">
    <source>
        <dbReference type="ARBA" id="ARBA00022801"/>
    </source>
</evidence>
<dbReference type="FunFam" id="3.40.50.1820:FF:000063">
    <property type="entry name" value="Lipase member H"/>
    <property type="match status" value="1"/>
</dbReference>
<evidence type="ECO:0000256" key="10">
    <source>
        <dbReference type="ARBA" id="ARBA00023136"/>
    </source>
</evidence>
<feature type="domain" description="Lipase" evidence="18">
    <location>
        <begin position="60"/>
        <end position="348"/>
    </location>
</feature>
<evidence type="ECO:0000256" key="12">
    <source>
        <dbReference type="ARBA" id="ARBA00023180"/>
    </source>
</evidence>
<dbReference type="Ensembl" id="ENSSTUT00000102564.1">
    <property type="protein sequence ID" value="ENSSTUP00000095521.1"/>
    <property type="gene ID" value="ENSSTUG00000042805.1"/>
</dbReference>
<evidence type="ECO:0000256" key="5">
    <source>
        <dbReference type="ARBA" id="ARBA00022525"/>
    </source>
</evidence>
<dbReference type="PRINTS" id="PR00821">
    <property type="entry name" value="TAGLIPASE"/>
</dbReference>
<dbReference type="CDD" id="cd00707">
    <property type="entry name" value="Pancreat_lipase_like"/>
    <property type="match status" value="1"/>
</dbReference>
<keyword evidence="12" id="KW-0325">Glycoprotein</keyword>
<dbReference type="Proteomes" id="UP000472277">
    <property type="component" value="Chromosome 12"/>
</dbReference>
<dbReference type="FunCoup" id="A0A674DIQ5">
    <property type="interactions" value="1216"/>
</dbReference>
<evidence type="ECO:0000256" key="17">
    <source>
        <dbReference type="RuleBase" id="RU004262"/>
    </source>
</evidence>
<name>A0A674DIQ5_SALTR</name>
<dbReference type="Gene3D" id="3.40.50.1820">
    <property type="entry name" value="alpha/beta hydrolase"/>
    <property type="match status" value="1"/>
</dbReference>
<evidence type="ECO:0000256" key="6">
    <source>
        <dbReference type="ARBA" id="ARBA00022729"/>
    </source>
</evidence>
<comment type="similarity">
    <text evidence="3 17">Belongs to the AB hydrolase superfamily. Lipase family.</text>
</comment>
<evidence type="ECO:0000256" key="14">
    <source>
        <dbReference type="ARBA" id="ARBA00049600"/>
    </source>
</evidence>
<dbReference type="GO" id="GO:0016042">
    <property type="term" value="P:lipid catabolic process"/>
    <property type="evidence" value="ECO:0007669"/>
    <property type="project" value="UniProtKB-KW"/>
</dbReference>
<keyword evidence="6" id="KW-0732">Signal</keyword>
<dbReference type="GO" id="GO:0005886">
    <property type="term" value="C:plasma membrane"/>
    <property type="evidence" value="ECO:0007669"/>
    <property type="project" value="UniProtKB-SubCell"/>
</dbReference>
<evidence type="ECO:0000256" key="16">
    <source>
        <dbReference type="PIRSR" id="PIRSR000865-2"/>
    </source>
</evidence>
<feature type="active site" description="Charge relay system" evidence="15">
    <location>
        <position position="202"/>
    </location>
</feature>
<sequence>MGSHTAESGLENYQVNYLVLICHYIYMTRVLLQYQPMSMTHECDVFTYLDFYHALIGTSLYVKLLLYTRANLTCGQELSHHNLSAQPQFNLTKPTTFVVHGYRPTGAPPNWLNNIIEQLLARGDMNVLVVDWNRGAANINYLKVVTYSRHTADNLTAFIQNMQENGASLSSIHMIGLSLGAHITGFVGAKFNGKIGRITAVDPAGPQFNGKPPEDRLDPTDAQFVDVVHTDMDAFGFRKPLGHIDFYANGGADQPGCPLTILSGSSYFKCDHQRSVLLYLGSLNRTCNIRAFPCTSYTDFLDGLCMDCDQFKPAGCPVFGYDIIEWKESLVPLRQTKAFFTTNKQTPYCQTNYWVDIVTWNSDPRWGYITIKLHNGSEVTEATINHKASSFNKYSETRLLAQFEKDLQKVHKISIKFSRVNVFKPKYKLRVLRIRLTHLERKDRPLCRYDVLLEDNREVTFRSIPCEESNF</sequence>
<dbReference type="AlphaFoldDB" id="A0A674DIQ5"/>
<dbReference type="GO" id="GO:0004620">
    <property type="term" value="F:phospholipase activity"/>
    <property type="evidence" value="ECO:0007669"/>
    <property type="project" value="TreeGrafter"/>
</dbReference>
<feature type="binding site" evidence="16">
    <location>
        <position position="221"/>
    </location>
    <ligand>
        <name>Ca(2+)</name>
        <dbReference type="ChEBI" id="CHEBI:29108"/>
    </ligand>
</feature>
<feature type="binding site" evidence="16">
    <location>
        <position position="218"/>
    </location>
    <ligand>
        <name>Ca(2+)</name>
        <dbReference type="ChEBI" id="CHEBI:29108"/>
    </ligand>
</feature>
<keyword evidence="7" id="KW-0378">Hydrolase</keyword>
<dbReference type="GO" id="GO:0008201">
    <property type="term" value="F:heparin binding"/>
    <property type="evidence" value="ECO:0007669"/>
    <property type="project" value="UniProtKB-ARBA"/>
</dbReference>
<dbReference type="GeneTree" id="ENSGT00940000156285"/>
<organism evidence="19 20">
    <name type="scientific">Salmo trutta</name>
    <name type="common">Brown trout</name>
    <dbReference type="NCBI Taxonomy" id="8032"/>
    <lineage>
        <taxon>Eukaryota</taxon>
        <taxon>Metazoa</taxon>
        <taxon>Chordata</taxon>
        <taxon>Craniata</taxon>
        <taxon>Vertebrata</taxon>
        <taxon>Euteleostomi</taxon>
        <taxon>Actinopterygii</taxon>
        <taxon>Neopterygii</taxon>
        <taxon>Teleostei</taxon>
        <taxon>Protacanthopterygii</taxon>
        <taxon>Salmoniformes</taxon>
        <taxon>Salmonidae</taxon>
        <taxon>Salmoninae</taxon>
        <taxon>Salmo</taxon>
    </lineage>
</organism>
<evidence type="ECO:0000256" key="1">
    <source>
        <dbReference type="ARBA" id="ARBA00004202"/>
    </source>
</evidence>
<dbReference type="GO" id="GO:0005615">
    <property type="term" value="C:extracellular space"/>
    <property type="evidence" value="ECO:0007669"/>
    <property type="project" value="UniProtKB-ARBA"/>
</dbReference>
<comment type="catalytic activity">
    <reaction evidence="13">
        <text>1-hexadecanoyl-2-(9Z-octadecenoyl)-sn-glycero-3-phosphate + H2O = 2-(9Z-octadecenoyl)-sn-glycero-3-phosphate + hexadecanoate + H(+)</text>
        <dbReference type="Rhea" id="RHEA:40943"/>
        <dbReference type="ChEBI" id="CHEBI:7896"/>
        <dbReference type="ChEBI" id="CHEBI:15377"/>
        <dbReference type="ChEBI" id="CHEBI:15378"/>
        <dbReference type="ChEBI" id="CHEBI:64839"/>
        <dbReference type="ChEBI" id="CHEBI:77593"/>
    </reaction>
    <physiologicalReaction direction="left-to-right" evidence="13">
        <dbReference type="Rhea" id="RHEA:40944"/>
    </physiologicalReaction>
</comment>
<keyword evidence="16" id="KW-0106">Calcium</keyword>
<feature type="active site" description="Charge relay system" evidence="15">
    <location>
        <position position="272"/>
    </location>
</feature>
<comment type="function">
    <text evidence="14">Hydrolyzes specifically phosphatidic acid (PA) to produce 2-acyl lysophosphatidic acid (LPA; a potent bioactive lipid mediator) and fatty acid. Does not hydrolyze other phospholipids, like phosphatidylserine (PS), phosphatidylcholine (PC) and phosphatidylethanolamine (PE) or triacylglycerol (TG).</text>
</comment>
<keyword evidence="20" id="KW-1185">Reference proteome</keyword>
<feature type="binding site" evidence="16">
    <location>
        <position position="216"/>
    </location>
    <ligand>
        <name>Ca(2+)</name>
        <dbReference type="ChEBI" id="CHEBI:29108"/>
    </ligand>
</feature>
<dbReference type="SUPFAM" id="SSF53474">
    <property type="entry name" value="alpha/beta-Hydrolases"/>
    <property type="match status" value="1"/>
</dbReference>
<evidence type="ECO:0000256" key="15">
    <source>
        <dbReference type="PIRSR" id="PIRSR000865-1"/>
    </source>
</evidence>
<keyword evidence="16" id="KW-0479">Metal-binding</keyword>
<evidence type="ECO:0000256" key="9">
    <source>
        <dbReference type="ARBA" id="ARBA00023098"/>
    </source>
</evidence>
<evidence type="ECO:0000313" key="20">
    <source>
        <dbReference type="Proteomes" id="UP000472277"/>
    </source>
</evidence>
<evidence type="ECO:0000259" key="18">
    <source>
        <dbReference type="Pfam" id="PF00151"/>
    </source>
</evidence>
<dbReference type="InParanoid" id="A0A674DIQ5"/>
<proteinExistence type="inferred from homology"/>
<evidence type="ECO:0000313" key="19">
    <source>
        <dbReference type="Ensembl" id="ENSSTUP00000095521.1"/>
    </source>
</evidence>
<dbReference type="InterPro" id="IPR029058">
    <property type="entry name" value="AB_hydrolase_fold"/>
</dbReference>